<name>A0A559MGN4_9HELO</name>
<protein>
    <submittedName>
        <fullName evidence="2">Uncharacterized protein</fullName>
    </submittedName>
</protein>
<dbReference type="EMBL" id="QGML01000391">
    <property type="protein sequence ID" value="TVY92099.1"/>
    <property type="molecule type" value="Genomic_DNA"/>
</dbReference>
<dbReference type="Proteomes" id="UP000315522">
    <property type="component" value="Unassembled WGS sequence"/>
</dbReference>
<evidence type="ECO:0000256" key="1">
    <source>
        <dbReference type="SAM" id="MobiDB-lite"/>
    </source>
</evidence>
<sequence length="189" mass="20748">MAELEKELGLVLGVIIGSHTYLPKSSSAEAPQDEIQSRERNETTGSRPEELRDACRCAGDSVAIELLGRRELGDEALLEEEGGVEIRQQGELAGRPAVGDQQIQAEVDDTDDPMDKETRRLLRLSSHATGDRPSPFSTAWDTHPVACWTPNKGNVVPSRMGRTSKQVRFLGQQRRCADVNATAALRMLL</sequence>
<feature type="compositionally biased region" description="Basic and acidic residues" evidence="1">
    <location>
        <begin position="35"/>
        <end position="52"/>
    </location>
</feature>
<dbReference type="AlphaFoldDB" id="A0A559MGN4"/>
<accession>A0A559MGN4</accession>
<feature type="region of interest" description="Disordered" evidence="1">
    <location>
        <begin position="23"/>
        <end position="52"/>
    </location>
</feature>
<organism evidence="2 3">
    <name type="scientific">Lachnellula willkommii</name>
    <dbReference type="NCBI Taxonomy" id="215461"/>
    <lineage>
        <taxon>Eukaryota</taxon>
        <taxon>Fungi</taxon>
        <taxon>Dikarya</taxon>
        <taxon>Ascomycota</taxon>
        <taxon>Pezizomycotina</taxon>
        <taxon>Leotiomycetes</taxon>
        <taxon>Helotiales</taxon>
        <taxon>Lachnaceae</taxon>
        <taxon>Lachnellula</taxon>
    </lineage>
</organism>
<comment type="caution">
    <text evidence="2">The sequence shown here is derived from an EMBL/GenBank/DDBJ whole genome shotgun (WGS) entry which is preliminary data.</text>
</comment>
<keyword evidence="3" id="KW-1185">Reference proteome</keyword>
<proteinExistence type="predicted"/>
<evidence type="ECO:0000313" key="2">
    <source>
        <dbReference type="EMBL" id="TVY92099.1"/>
    </source>
</evidence>
<reference evidence="2 3" key="1">
    <citation type="submission" date="2018-05" db="EMBL/GenBank/DDBJ databases">
        <title>Genome sequencing and assembly of the regulated plant pathogen Lachnellula willkommii and related sister species for the development of diagnostic species identification markers.</title>
        <authorList>
            <person name="Giroux E."/>
            <person name="Bilodeau G."/>
        </authorList>
    </citation>
    <scope>NUCLEOTIDE SEQUENCE [LARGE SCALE GENOMIC DNA]</scope>
    <source>
        <strain evidence="2 3">CBS 172.35</strain>
    </source>
</reference>
<gene>
    <name evidence="2" type="ORF">LAWI1_G002737</name>
</gene>
<evidence type="ECO:0000313" key="3">
    <source>
        <dbReference type="Proteomes" id="UP000315522"/>
    </source>
</evidence>